<evidence type="ECO:0000313" key="6">
    <source>
        <dbReference type="EMBL" id="OIQ85079.1"/>
    </source>
</evidence>
<keyword evidence="4" id="KW-1133">Transmembrane helix</keyword>
<comment type="caution">
    <text evidence="6">The sequence shown here is derived from an EMBL/GenBank/DDBJ whole genome shotgun (WGS) entry which is preliminary data.</text>
</comment>
<keyword evidence="3" id="KW-0812">Transmembrane</keyword>
<gene>
    <name evidence="6" type="ORF">GALL_330990</name>
</gene>
<keyword evidence="5" id="KW-0472">Membrane</keyword>
<dbReference type="InterPro" id="IPR010664">
    <property type="entry name" value="LipoPS_assembly_LptC-rel"/>
</dbReference>
<dbReference type="InterPro" id="IPR052363">
    <property type="entry name" value="LPS_export_LptC"/>
</dbReference>
<sequence>MSRWMRLWRRASAFLPPLLMVLLAAFSWWVAQEAMRAMHGGGSTAEPPQKPDYFLHDFHTRSFDAQGQPTAQLSGQAMQHIPGNDTVRITRPDLQSRNPRGVVTTARAQTGISNADGSNVQLLGDAVVHRIAPGVPELTIRSNFLNIFPNAQRISSNQPSTVQRGTSVFSGASLEMNGLDGTFAMQGKVSGSVTRPGP</sequence>
<dbReference type="GO" id="GO:0017089">
    <property type="term" value="F:glycolipid transfer activity"/>
    <property type="evidence" value="ECO:0007669"/>
    <property type="project" value="TreeGrafter"/>
</dbReference>
<evidence type="ECO:0000256" key="1">
    <source>
        <dbReference type="ARBA" id="ARBA00022475"/>
    </source>
</evidence>
<reference evidence="6" key="1">
    <citation type="submission" date="2016-10" db="EMBL/GenBank/DDBJ databases">
        <title>Sequence of Gallionella enrichment culture.</title>
        <authorList>
            <person name="Poehlein A."/>
            <person name="Muehling M."/>
            <person name="Daniel R."/>
        </authorList>
    </citation>
    <scope>NUCLEOTIDE SEQUENCE</scope>
</reference>
<protein>
    <submittedName>
        <fullName evidence="6">Lipopolysaccharide-assembly, LptC-related</fullName>
    </submittedName>
</protein>
<dbReference type="PANTHER" id="PTHR37481">
    <property type="entry name" value="LIPOPOLYSACCHARIDE EXPORT SYSTEM PROTEIN LPTC"/>
    <property type="match status" value="1"/>
</dbReference>
<dbReference type="NCBIfam" id="TIGR04409">
    <property type="entry name" value="LptC_YrbK"/>
    <property type="match status" value="1"/>
</dbReference>
<organism evidence="6">
    <name type="scientific">mine drainage metagenome</name>
    <dbReference type="NCBI Taxonomy" id="410659"/>
    <lineage>
        <taxon>unclassified sequences</taxon>
        <taxon>metagenomes</taxon>
        <taxon>ecological metagenomes</taxon>
    </lineage>
</organism>
<evidence type="ECO:0000256" key="4">
    <source>
        <dbReference type="ARBA" id="ARBA00022989"/>
    </source>
</evidence>
<keyword evidence="1" id="KW-1003">Cell membrane</keyword>
<keyword evidence="2" id="KW-0997">Cell inner membrane</keyword>
<proteinExistence type="predicted"/>
<dbReference type="EMBL" id="MLJW01000570">
    <property type="protein sequence ID" value="OIQ85079.1"/>
    <property type="molecule type" value="Genomic_DNA"/>
</dbReference>
<accession>A0A1J5QZ13</accession>
<evidence type="ECO:0000256" key="2">
    <source>
        <dbReference type="ARBA" id="ARBA00022519"/>
    </source>
</evidence>
<dbReference type="GO" id="GO:0030288">
    <property type="term" value="C:outer membrane-bounded periplasmic space"/>
    <property type="evidence" value="ECO:0007669"/>
    <property type="project" value="TreeGrafter"/>
</dbReference>
<dbReference type="AlphaFoldDB" id="A0A1J5QZ13"/>
<dbReference type="GO" id="GO:0005886">
    <property type="term" value="C:plasma membrane"/>
    <property type="evidence" value="ECO:0007669"/>
    <property type="project" value="InterPro"/>
</dbReference>
<dbReference type="InterPro" id="IPR026265">
    <property type="entry name" value="LptC"/>
</dbReference>
<dbReference type="Gene3D" id="2.60.450.10">
    <property type="entry name" value="Lipopolysaccharide (LPS) transport protein A like domain"/>
    <property type="match status" value="1"/>
</dbReference>
<dbReference type="GO" id="GO:0015221">
    <property type="term" value="F:lipopolysaccharide transmembrane transporter activity"/>
    <property type="evidence" value="ECO:0007669"/>
    <property type="project" value="InterPro"/>
</dbReference>
<dbReference type="PANTHER" id="PTHR37481:SF1">
    <property type="entry name" value="LIPOPOLYSACCHARIDE EXPORT SYSTEM PROTEIN LPTC"/>
    <property type="match status" value="1"/>
</dbReference>
<name>A0A1J5QZ13_9ZZZZ</name>
<evidence type="ECO:0000256" key="5">
    <source>
        <dbReference type="ARBA" id="ARBA00023136"/>
    </source>
</evidence>
<evidence type="ECO:0000256" key="3">
    <source>
        <dbReference type="ARBA" id="ARBA00022692"/>
    </source>
</evidence>
<dbReference type="Pfam" id="PF06835">
    <property type="entry name" value="LptC"/>
    <property type="match status" value="1"/>
</dbReference>